<accession>A0ABR4HXR2</accession>
<sequence>MSIASRSTSAAVSAALLSINFSALRIISSALLLSSSETSRLSGAGTASSSSLCSTLRSHCSEIINDARTCTL</sequence>
<comment type="caution">
    <text evidence="1">The sequence shown here is derived from an EMBL/GenBank/DDBJ whole genome shotgun (WGS) entry which is preliminary data.</text>
</comment>
<name>A0ABR4HXR2_9EURO</name>
<dbReference type="Proteomes" id="UP001610334">
    <property type="component" value="Unassembled WGS sequence"/>
</dbReference>
<proteinExistence type="predicted"/>
<evidence type="ECO:0000313" key="2">
    <source>
        <dbReference type="Proteomes" id="UP001610334"/>
    </source>
</evidence>
<evidence type="ECO:0000313" key="1">
    <source>
        <dbReference type="EMBL" id="KAL2820285.1"/>
    </source>
</evidence>
<reference evidence="1 2" key="1">
    <citation type="submission" date="2024-07" db="EMBL/GenBank/DDBJ databases">
        <title>Section-level genome sequencing and comparative genomics of Aspergillus sections Usti and Cavernicolus.</title>
        <authorList>
            <consortium name="Lawrence Berkeley National Laboratory"/>
            <person name="Nybo J.L."/>
            <person name="Vesth T.C."/>
            <person name="Theobald S."/>
            <person name="Frisvad J.C."/>
            <person name="Larsen T.O."/>
            <person name="Kjaerboelling I."/>
            <person name="Rothschild-Mancinelli K."/>
            <person name="Lyhne E.K."/>
            <person name="Kogle M.E."/>
            <person name="Barry K."/>
            <person name="Clum A."/>
            <person name="Na H."/>
            <person name="Ledsgaard L."/>
            <person name="Lin J."/>
            <person name="Lipzen A."/>
            <person name="Kuo A."/>
            <person name="Riley R."/>
            <person name="Mondo S."/>
            <person name="Labutti K."/>
            <person name="Haridas S."/>
            <person name="Pangalinan J."/>
            <person name="Salamov A.A."/>
            <person name="Simmons B.A."/>
            <person name="Magnuson J.K."/>
            <person name="Chen J."/>
            <person name="Drula E."/>
            <person name="Henrissat B."/>
            <person name="Wiebenga A."/>
            <person name="Lubbers R.J."/>
            <person name="Gomes A.C."/>
            <person name="Makela M.R."/>
            <person name="Stajich J."/>
            <person name="Grigoriev I.V."/>
            <person name="Mortensen U.H."/>
            <person name="De Vries R.P."/>
            <person name="Baker S.E."/>
            <person name="Andersen M.R."/>
        </authorList>
    </citation>
    <scope>NUCLEOTIDE SEQUENCE [LARGE SCALE GENOMIC DNA]</scope>
    <source>
        <strain evidence="1 2">CBS 588.65</strain>
    </source>
</reference>
<gene>
    <name evidence="1" type="ORF">BJX63DRAFT_380369</name>
</gene>
<protein>
    <recommendedName>
        <fullName evidence="3">Secreted protein</fullName>
    </recommendedName>
</protein>
<organism evidence="1 2">
    <name type="scientific">Aspergillus granulosus</name>
    <dbReference type="NCBI Taxonomy" id="176169"/>
    <lineage>
        <taxon>Eukaryota</taxon>
        <taxon>Fungi</taxon>
        <taxon>Dikarya</taxon>
        <taxon>Ascomycota</taxon>
        <taxon>Pezizomycotina</taxon>
        <taxon>Eurotiomycetes</taxon>
        <taxon>Eurotiomycetidae</taxon>
        <taxon>Eurotiales</taxon>
        <taxon>Aspergillaceae</taxon>
        <taxon>Aspergillus</taxon>
        <taxon>Aspergillus subgen. Nidulantes</taxon>
    </lineage>
</organism>
<keyword evidence="2" id="KW-1185">Reference proteome</keyword>
<evidence type="ECO:0008006" key="3">
    <source>
        <dbReference type="Google" id="ProtNLM"/>
    </source>
</evidence>
<feature type="non-terminal residue" evidence="1">
    <location>
        <position position="72"/>
    </location>
</feature>
<dbReference type="EMBL" id="JBFXLT010000007">
    <property type="protein sequence ID" value="KAL2820285.1"/>
    <property type="molecule type" value="Genomic_DNA"/>
</dbReference>